<keyword evidence="1" id="KW-0732">Signal</keyword>
<evidence type="ECO:0000313" key="2">
    <source>
        <dbReference type="EMBL" id="MBE8591013.1"/>
    </source>
</evidence>
<dbReference type="EMBL" id="JADDUM010000052">
    <property type="protein sequence ID" value="MBE8591013.1"/>
    <property type="molecule type" value="Genomic_DNA"/>
</dbReference>
<dbReference type="InterPro" id="IPR010546">
    <property type="entry name" value="DUF1120"/>
</dbReference>
<dbReference type="Proteomes" id="UP000613075">
    <property type="component" value="Unassembled WGS sequence"/>
</dbReference>
<feature type="chain" id="PRO_5046029998" evidence="1">
    <location>
        <begin position="23"/>
        <end position="220"/>
    </location>
</feature>
<proteinExistence type="predicted"/>
<dbReference type="Pfam" id="PF06551">
    <property type="entry name" value="DUF1120"/>
    <property type="match status" value="1"/>
</dbReference>
<reference evidence="2 3" key="1">
    <citation type="submission" date="2020-10" db="EMBL/GenBank/DDBJ databases">
        <title>The draft genomes of Cyclamen pathogen Pseudomonas sp.</title>
        <authorList>
            <person name="Fujikawa T."/>
            <person name="Sawada H."/>
        </authorList>
    </citation>
    <scope>NUCLEOTIDE SEQUENCE [LARGE SCALE GENOMIC DNA]</scope>
    <source>
        <strain evidence="2 3">MAFF 301449</strain>
    </source>
</reference>
<gene>
    <name evidence="2" type="ORF">IQK56_08775</name>
</gene>
<feature type="signal peptide" evidence="1">
    <location>
        <begin position="1"/>
        <end position="22"/>
    </location>
</feature>
<name>A0ABR9SQ05_9PSED</name>
<protein>
    <submittedName>
        <fullName evidence="2">DUF1120 domain-containing protein</fullName>
    </submittedName>
</protein>
<evidence type="ECO:0000256" key="1">
    <source>
        <dbReference type="SAM" id="SignalP"/>
    </source>
</evidence>
<organism evidence="2 3">
    <name type="scientific">Pseudomonas cyclaminis</name>
    <dbReference type="NCBI Taxonomy" id="2781239"/>
    <lineage>
        <taxon>Bacteria</taxon>
        <taxon>Pseudomonadati</taxon>
        <taxon>Pseudomonadota</taxon>
        <taxon>Gammaproteobacteria</taxon>
        <taxon>Pseudomonadales</taxon>
        <taxon>Pseudomonadaceae</taxon>
        <taxon>Pseudomonas</taxon>
    </lineage>
</organism>
<evidence type="ECO:0000313" key="3">
    <source>
        <dbReference type="Proteomes" id="UP000613075"/>
    </source>
</evidence>
<keyword evidence="3" id="KW-1185">Reference proteome</keyword>
<dbReference type="RefSeq" id="WP_150762429.1">
    <property type="nucleotide sequence ID" value="NZ_JADDUM010000052.1"/>
</dbReference>
<sequence>MKKIVGLTLGIAYLAVAFNAQASTSAELIVRGTIKPAACNLSMTGGGIINYGDIPSGQLSPTAFTPLAERTTPLTVSCGTTAARFGLKFVDLQSGSKVPGILNALGAGYTEAHNYGLGTVSGRKTGGFAITLKNLQSPTTTLYPIMRVGSGAWQSGDGKVAQLPSQHSWRSSTAITPAPITQLTGTIAVRPVINKTTELDLGREITLDGRATLELSYIEL</sequence>
<accession>A0ABR9SQ05</accession>
<comment type="caution">
    <text evidence="2">The sequence shown here is derived from an EMBL/GenBank/DDBJ whole genome shotgun (WGS) entry which is preliminary data.</text>
</comment>